<protein>
    <submittedName>
        <fullName evidence="2">Uncharacterized protein</fullName>
    </submittedName>
</protein>
<evidence type="ECO:0000313" key="3">
    <source>
        <dbReference type="Proteomes" id="UP000228812"/>
    </source>
</evidence>
<dbReference type="Proteomes" id="UP000228812">
    <property type="component" value="Unassembled WGS sequence"/>
</dbReference>
<feature type="transmembrane region" description="Helical" evidence="1">
    <location>
        <begin position="46"/>
        <end position="63"/>
    </location>
</feature>
<organism evidence="2 3">
    <name type="scientific">Candidatus Jorgensenbacteria bacterium CG23_combo_of_CG06-09_8_20_14_all_54_14</name>
    <dbReference type="NCBI Taxonomy" id="1974595"/>
    <lineage>
        <taxon>Bacteria</taxon>
        <taxon>Candidatus Joergenseniibacteriota</taxon>
    </lineage>
</organism>
<feature type="transmembrane region" description="Helical" evidence="1">
    <location>
        <begin position="70"/>
        <end position="92"/>
    </location>
</feature>
<feature type="transmembrane region" description="Helical" evidence="1">
    <location>
        <begin position="104"/>
        <end position="125"/>
    </location>
</feature>
<name>A0A2G9ZAG6_9BACT</name>
<proteinExistence type="predicted"/>
<dbReference type="EMBL" id="PCRZ01000006">
    <property type="protein sequence ID" value="PIP30146.1"/>
    <property type="molecule type" value="Genomic_DNA"/>
</dbReference>
<reference evidence="2 3" key="1">
    <citation type="submission" date="2017-09" db="EMBL/GenBank/DDBJ databases">
        <title>Depth-based differentiation of microbial function through sediment-hosted aquifers and enrichment of novel symbionts in the deep terrestrial subsurface.</title>
        <authorList>
            <person name="Probst A.J."/>
            <person name="Ladd B."/>
            <person name="Jarett J.K."/>
            <person name="Geller-Mcgrath D.E."/>
            <person name="Sieber C.M."/>
            <person name="Emerson J.B."/>
            <person name="Anantharaman K."/>
            <person name="Thomas B.C."/>
            <person name="Malmstrom R."/>
            <person name="Stieglmeier M."/>
            <person name="Klingl A."/>
            <person name="Woyke T."/>
            <person name="Ryan C.M."/>
            <person name="Banfield J.F."/>
        </authorList>
    </citation>
    <scope>NUCLEOTIDE SEQUENCE [LARGE SCALE GENOMIC DNA]</scope>
    <source>
        <strain evidence="2">CG23_combo_of_CG06-09_8_20_14_all_54_14</strain>
    </source>
</reference>
<dbReference type="AlphaFoldDB" id="A0A2G9ZAG6"/>
<keyword evidence="1" id="KW-1133">Transmembrane helix</keyword>
<keyword evidence="1" id="KW-0812">Transmembrane</keyword>
<keyword evidence="1" id="KW-0472">Membrane</keyword>
<evidence type="ECO:0000313" key="2">
    <source>
        <dbReference type="EMBL" id="PIP30146.1"/>
    </source>
</evidence>
<sequence length="129" mass="14235">MGGKIGLFIIALVVPFVYWRVLFYLAPHVFNKIALRTKTGLQIHHLHYGVVLIFIASLLLLLGGESAYMVVLLGLGLGLVLDEFIASLLMPGDRPLELEVYGKSLFPTAALFSFIVLLTALWCLVTDSF</sequence>
<accession>A0A2G9ZAG6</accession>
<feature type="transmembrane region" description="Helical" evidence="1">
    <location>
        <begin position="7"/>
        <end position="26"/>
    </location>
</feature>
<evidence type="ECO:0000256" key="1">
    <source>
        <dbReference type="SAM" id="Phobius"/>
    </source>
</evidence>
<gene>
    <name evidence="2" type="ORF">COX26_00270</name>
</gene>
<comment type="caution">
    <text evidence="2">The sequence shown here is derived from an EMBL/GenBank/DDBJ whole genome shotgun (WGS) entry which is preliminary data.</text>
</comment>